<evidence type="ECO:0000256" key="5">
    <source>
        <dbReference type="ARBA" id="ARBA00022692"/>
    </source>
</evidence>
<dbReference type="InterPro" id="IPR037066">
    <property type="entry name" value="Plug_dom_sf"/>
</dbReference>
<dbReference type="RefSeq" id="WP_041111709.1">
    <property type="nucleotide sequence ID" value="NZ_CP004373.1"/>
</dbReference>
<evidence type="ECO:0000256" key="10">
    <source>
        <dbReference type="ARBA" id="ARBA00023136"/>
    </source>
</evidence>
<keyword evidence="11 12" id="KW-0998">Cell outer membrane</keyword>
<accession>A0A067Z501</accession>
<keyword evidence="4" id="KW-0410">Iron transport</keyword>
<evidence type="ECO:0000313" key="19">
    <source>
        <dbReference type="Proteomes" id="UP000031656"/>
    </source>
</evidence>
<dbReference type="Proteomes" id="UP000031656">
    <property type="component" value="Chromosome"/>
</dbReference>
<protein>
    <submittedName>
        <fullName evidence="18">TonB-dependent receptor</fullName>
    </submittedName>
</protein>
<keyword evidence="5 12" id="KW-0812">Transmembrane</keyword>
<dbReference type="Gene3D" id="2.170.130.10">
    <property type="entry name" value="TonB-dependent receptor, plug domain"/>
    <property type="match status" value="1"/>
</dbReference>
<organism evidence="18 19">
    <name type="scientific">Gluconobacter oxydans DSM 3504</name>
    <dbReference type="NCBI Taxonomy" id="1288313"/>
    <lineage>
        <taxon>Bacteria</taxon>
        <taxon>Pseudomonadati</taxon>
        <taxon>Pseudomonadota</taxon>
        <taxon>Alphaproteobacteria</taxon>
        <taxon>Acetobacterales</taxon>
        <taxon>Acetobacteraceae</taxon>
        <taxon>Gluconobacter</taxon>
    </lineage>
</organism>
<dbReference type="PROSITE" id="PS52016">
    <property type="entry name" value="TONB_DEPENDENT_REC_3"/>
    <property type="match status" value="1"/>
</dbReference>
<feature type="region of interest" description="Disordered" evidence="14">
    <location>
        <begin position="36"/>
        <end position="62"/>
    </location>
</feature>
<gene>
    <name evidence="18" type="ORF">GLS_c14260</name>
</gene>
<evidence type="ECO:0000256" key="3">
    <source>
        <dbReference type="ARBA" id="ARBA00022452"/>
    </source>
</evidence>
<dbReference type="PANTHER" id="PTHR32552">
    <property type="entry name" value="FERRICHROME IRON RECEPTOR-RELATED"/>
    <property type="match status" value="1"/>
</dbReference>
<evidence type="ECO:0000259" key="16">
    <source>
        <dbReference type="Pfam" id="PF00593"/>
    </source>
</evidence>
<evidence type="ECO:0000256" key="11">
    <source>
        <dbReference type="ARBA" id="ARBA00023237"/>
    </source>
</evidence>
<feature type="domain" description="TonB-dependent receptor-like beta-barrel" evidence="16">
    <location>
        <begin position="285"/>
        <end position="766"/>
    </location>
</feature>
<dbReference type="HOGENOM" id="CLU_017621_1_0_5"/>
<evidence type="ECO:0000256" key="12">
    <source>
        <dbReference type="PROSITE-ProRule" id="PRU01360"/>
    </source>
</evidence>
<evidence type="ECO:0000259" key="17">
    <source>
        <dbReference type="Pfam" id="PF07715"/>
    </source>
</evidence>
<comment type="similarity">
    <text evidence="12 13">Belongs to the TonB-dependent receptor family.</text>
</comment>
<evidence type="ECO:0000256" key="13">
    <source>
        <dbReference type="RuleBase" id="RU003357"/>
    </source>
</evidence>
<keyword evidence="2 12" id="KW-0813">Transport</keyword>
<keyword evidence="9 13" id="KW-0798">TonB box</keyword>
<evidence type="ECO:0000256" key="6">
    <source>
        <dbReference type="ARBA" id="ARBA00022729"/>
    </source>
</evidence>
<reference evidence="18 19" key="1">
    <citation type="journal article" date="2015" name="Appl. Microbiol. Biotechnol.">
        <title>The consequence of an additional NADH dehydrogenase paralog on the growth of Gluconobacter oxydans DSM3504.</title>
        <authorList>
            <person name="Kostner D."/>
            <person name="Luchterhand B."/>
            <person name="Junker A."/>
            <person name="Volland S."/>
            <person name="Daniel R."/>
            <person name="Buchs J."/>
            <person name="Liebl W."/>
            <person name="Ehrenreich A."/>
        </authorList>
    </citation>
    <scope>NUCLEOTIDE SEQUENCE [LARGE SCALE GENOMIC DNA]</scope>
    <source>
        <strain evidence="18">DSM 3504</strain>
    </source>
</reference>
<dbReference type="KEGG" id="goy:GLS_c14260"/>
<evidence type="ECO:0000256" key="8">
    <source>
        <dbReference type="ARBA" id="ARBA00023065"/>
    </source>
</evidence>
<dbReference type="GeneID" id="56905651"/>
<proteinExistence type="inferred from homology"/>
<dbReference type="EMBL" id="CP004373">
    <property type="protein sequence ID" value="AHK71314.1"/>
    <property type="molecule type" value="Genomic_DNA"/>
</dbReference>
<evidence type="ECO:0000256" key="7">
    <source>
        <dbReference type="ARBA" id="ARBA00023004"/>
    </source>
</evidence>
<evidence type="ECO:0000256" key="2">
    <source>
        <dbReference type="ARBA" id="ARBA00022448"/>
    </source>
</evidence>
<dbReference type="InterPro" id="IPR039426">
    <property type="entry name" value="TonB-dep_rcpt-like"/>
</dbReference>
<dbReference type="InterPro" id="IPR036942">
    <property type="entry name" value="Beta-barrel_TonB_sf"/>
</dbReference>
<evidence type="ECO:0000256" key="4">
    <source>
        <dbReference type="ARBA" id="ARBA00022496"/>
    </source>
</evidence>
<dbReference type="Gene3D" id="2.40.170.20">
    <property type="entry name" value="TonB-dependent receptor, beta-barrel domain"/>
    <property type="match status" value="1"/>
</dbReference>
<keyword evidence="18" id="KW-0675">Receptor</keyword>
<dbReference type="GO" id="GO:0015344">
    <property type="term" value="F:siderophore uptake transmembrane transporter activity"/>
    <property type="evidence" value="ECO:0007669"/>
    <property type="project" value="TreeGrafter"/>
</dbReference>
<evidence type="ECO:0000313" key="18">
    <source>
        <dbReference type="EMBL" id="AHK71314.1"/>
    </source>
</evidence>
<dbReference type="SUPFAM" id="SSF56935">
    <property type="entry name" value="Porins"/>
    <property type="match status" value="1"/>
</dbReference>
<feature type="signal peptide" evidence="15">
    <location>
        <begin position="1"/>
        <end position="28"/>
    </location>
</feature>
<keyword evidence="8" id="KW-0406">Ion transport</keyword>
<keyword evidence="3 12" id="KW-1134">Transmembrane beta strand</keyword>
<name>A0A067Z501_GLUOY</name>
<evidence type="ECO:0000256" key="1">
    <source>
        <dbReference type="ARBA" id="ARBA00004571"/>
    </source>
</evidence>
<keyword evidence="6 15" id="KW-0732">Signal</keyword>
<sequence>MCKRPGSLHLALSVTTMLSAAFSSSAMAATKHSSVVHKAAPATHKNTPRVGAPKHRHTGPYVSKSAESMAVVARHPPRGTVETVSQKMLAEAPAGTNPMKVISQLPGIVFQSGDAQGLDTWSAQIFMHGFQQQEIGMTLDGMPLGEMTYRNYNGLNPIMAISSENVARIDVSQSAGAESMAASNNLGGGLSYVSMTPSDKMGGTAAAGFGSYSTYHTFLRFESGKLNSSGTKFYTSYMRNDSGMWKGYGEQFMQQVNAKLVQPIGHDSSISAFFDWSDLHQNTYPDISPQIVNRVGYGLPSYENGSNSGYIAAVNAANGIYPGKVGTLDDPADAAYYDGSTNTVDTFGGIKADLRLTDCLTWNTTAYGHGERNQTSWATPYYPSPTGSPVSELMKEPEIRRFGIVSALHYDIAHNHIGAGVWYENNSYMSPMNAYSQPAVVNGVVQGKVHDPLTQWRDPFAQIFNQNYNTNTFTAFVQNTYNVLPNLALHFGFKSLLSTTRVGDGYLNQDYYGAGAAITSGESLTVAKPFLPHISADWHFLKDHELYFDISENARTYAQSGYKLSNSPFAVSQTAYDDTKSSIRPETAWTYAIGYRYTGKLVAATVYAYRTNYNNRLQQITEGPVVNPISAVSNVGGVTMNGVDAGLTLMPFRGFALTNSVSYNHGVYDQNLVSGSTVYATKGQQIVNYPRFMYKGRVSYEWHGMTAYADGSYTGTRNYSYTGDVKSPGYWLTNVGVQYSFGNMKRYNRYLGAIKNLTVAFNGSNLTNKRYISTMGQNGNPADIASGALTDQSMQIGAPRMFFGSVRADF</sequence>
<feature type="domain" description="TonB-dependent receptor plug" evidence="17">
    <location>
        <begin position="79"/>
        <end position="188"/>
    </location>
</feature>
<dbReference type="Pfam" id="PF07715">
    <property type="entry name" value="Plug"/>
    <property type="match status" value="1"/>
</dbReference>
<keyword evidence="10 12" id="KW-0472">Membrane</keyword>
<dbReference type="PANTHER" id="PTHR32552:SF89">
    <property type="entry name" value="CATECHOLATE SIDEROPHORE RECEPTOR FIU"/>
    <property type="match status" value="1"/>
</dbReference>
<feature type="chain" id="PRO_5001648793" evidence="15">
    <location>
        <begin position="29"/>
        <end position="810"/>
    </location>
</feature>
<evidence type="ECO:0000256" key="9">
    <source>
        <dbReference type="ARBA" id="ARBA00023077"/>
    </source>
</evidence>
<comment type="subcellular location">
    <subcellularLocation>
        <location evidence="1 12">Cell outer membrane</location>
        <topology evidence="1 12">Multi-pass membrane protein</topology>
    </subcellularLocation>
</comment>
<dbReference type="Pfam" id="PF00593">
    <property type="entry name" value="TonB_dep_Rec_b-barrel"/>
    <property type="match status" value="1"/>
</dbReference>
<dbReference type="InterPro" id="IPR000531">
    <property type="entry name" value="Beta-barrel_TonB"/>
</dbReference>
<dbReference type="InterPro" id="IPR012910">
    <property type="entry name" value="Plug_dom"/>
</dbReference>
<keyword evidence="7" id="KW-0408">Iron</keyword>
<dbReference type="AlphaFoldDB" id="A0A067Z501"/>
<evidence type="ECO:0000256" key="14">
    <source>
        <dbReference type="SAM" id="MobiDB-lite"/>
    </source>
</evidence>
<evidence type="ECO:0000256" key="15">
    <source>
        <dbReference type="SAM" id="SignalP"/>
    </source>
</evidence>
<dbReference type="GO" id="GO:0009279">
    <property type="term" value="C:cell outer membrane"/>
    <property type="evidence" value="ECO:0007669"/>
    <property type="project" value="UniProtKB-SubCell"/>
</dbReference>